<reference evidence="2" key="1">
    <citation type="journal article" date="2021" name="Proc. Natl. Acad. Sci. U.S.A.">
        <title>A Catalog of Tens of Thousands of Viruses from Human Metagenomes Reveals Hidden Associations with Chronic Diseases.</title>
        <authorList>
            <person name="Tisza M.J."/>
            <person name="Buck C.B."/>
        </authorList>
    </citation>
    <scope>NUCLEOTIDE SEQUENCE</scope>
    <source>
        <strain evidence="2">CtLgc23</strain>
    </source>
</reference>
<sequence length="294" mass="32620">MDINRAILEQFYFSVSAAFMDGLGTAESQYEKIAMTVPSSTKENVYPWLGTLPSMQKWAGDRIIRNLKAHKYSIENEKFEMTIAVKRDDIEDDQVGIYGPMFRDMGAQAGLHPNQLVFGALKKGHELACYDGQYFFDADHPVNGKSVSNSITASSGAVAPWFLMCTTRPVKPIIFQKRREYDLKRKDAPTDDNVFMRDEYLYGVDARVNVGFGLWQCAIRSTKPLTNESYAEARAAMMAFTNDNGDPLGLVPNLLVVPPTHDGAARKVVVSSLTTGGATNEWAGTAELLVSPWL</sequence>
<organism evidence="2">
    <name type="scientific">Siphoviridae sp. ctLgc23</name>
    <dbReference type="NCBI Taxonomy" id="2825455"/>
    <lineage>
        <taxon>Viruses</taxon>
        <taxon>Duplodnaviria</taxon>
        <taxon>Heunggongvirae</taxon>
        <taxon>Uroviricota</taxon>
        <taxon>Caudoviricetes</taxon>
    </lineage>
</organism>
<dbReference type="EMBL" id="BK015660">
    <property type="protein sequence ID" value="DAE18668.1"/>
    <property type="molecule type" value="Genomic_DNA"/>
</dbReference>
<protein>
    <submittedName>
        <fullName evidence="2">Major capsid protein</fullName>
    </submittedName>
</protein>
<name>A0A8S5QJG7_9CAUD</name>
<evidence type="ECO:0000313" key="2">
    <source>
        <dbReference type="EMBL" id="DAE18668.1"/>
    </source>
</evidence>
<dbReference type="InterPro" id="IPR018774">
    <property type="entry name" value="Phage_Mu_GpT"/>
</dbReference>
<proteinExistence type="predicted"/>
<evidence type="ECO:0000259" key="1">
    <source>
        <dbReference type="Pfam" id="PF10124"/>
    </source>
</evidence>
<feature type="domain" description="Bacteriophage Mu GpT" evidence="1">
    <location>
        <begin position="9"/>
        <end position="294"/>
    </location>
</feature>
<dbReference type="Pfam" id="PF10124">
    <property type="entry name" value="Mu-like_gpT"/>
    <property type="match status" value="1"/>
</dbReference>
<accession>A0A8S5QJG7</accession>